<sequence length="198" mass="21242">MTVRLVLIAHASTSATRRAAFAADESLSHAGRSSAEAALGALRRIRQAWRGPEARCEETCTALGLTARSDPGLRDLDCGNWRGRSLEQVQAEDPAGLSAWLTDPGAAPHGGETINGLLERVSAWRNALPHEPGGVAAITHPAVIRALVLHTLGAPATAFWCLDVSPLSQTWLSRNGGRWRLRETGHPLTGRRADPEER</sequence>
<name>A0ABT4S9U4_9ACTN</name>
<keyword evidence="2" id="KW-1185">Reference proteome</keyword>
<comment type="caution">
    <text evidence="1">The sequence shown here is derived from an EMBL/GenBank/DDBJ whole genome shotgun (WGS) entry which is preliminary data.</text>
</comment>
<dbReference type="SMART" id="SM00855">
    <property type="entry name" value="PGAM"/>
    <property type="match status" value="1"/>
</dbReference>
<evidence type="ECO:0000313" key="1">
    <source>
        <dbReference type="EMBL" id="MDA0633939.1"/>
    </source>
</evidence>
<dbReference type="SUPFAM" id="SSF53254">
    <property type="entry name" value="Phosphoglycerate mutase-like"/>
    <property type="match status" value="1"/>
</dbReference>
<dbReference type="Proteomes" id="UP001144036">
    <property type="component" value="Unassembled WGS sequence"/>
</dbReference>
<proteinExistence type="predicted"/>
<accession>A0ABT4S9U4</accession>
<dbReference type="Gene3D" id="3.40.50.1240">
    <property type="entry name" value="Phosphoglycerate mutase-like"/>
    <property type="match status" value="1"/>
</dbReference>
<evidence type="ECO:0000313" key="2">
    <source>
        <dbReference type="Proteomes" id="UP001144036"/>
    </source>
</evidence>
<reference evidence="1" key="1">
    <citation type="submission" date="2022-11" db="EMBL/GenBank/DDBJ databases">
        <title>Nonomuraea corallina sp. nov., a new species of the genus Nonomuraea isolated from sea side sediment in Thai sea.</title>
        <authorList>
            <person name="Ngamcharungchit C."/>
            <person name="Matsumoto A."/>
            <person name="Suriyachadkun C."/>
            <person name="Panbangred W."/>
            <person name="Inahashi Y."/>
            <person name="Intra B."/>
        </authorList>
    </citation>
    <scope>NUCLEOTIDE SEQUENCE</scope>
    <source>
        <strain evidence="1">MCN248</strain>
    </source>
</reference>
<gene>
    <name evidence="1" type="ORF">OUY22_10965</name>
</gene>
<protein>
    <submittedName>
        <fullName evidence="1">Histidine phosphatase family protein</fullName>
    </submittedName>
</protein>
<organism evidence="1 2">
    <name type="scientific">Nonomuraea corallina</name>
    <dbReference type="NCBI Taxonomy" id="2989783"/>
    <lineage>
        <taxon>Bacteria</taxon>
        <taxon>Bacillati</taxon>
        <taxon>Actinomycetota</taxon>
        <taxon>Actinomycetes</taxon>
        <taxon>Streptosporangiales</taxon>
        <taxon>Streptosporangiaceae</taxon>
        <taxon>Nonomuraea</taxon>
    </lineage>
</organism>
<dbReference type="InterPro" id="IPR029033">
    <property type="entry name" value="His_PPase_superfam"/>
</dbReference>
<dbReference type="EMBL" id="JAPNNL010000031">
    <property type="protein sequence ID" value="MDA0633939.1"/>
    <property type="molecule type" value="Genomic_DNA"/>
</dbReference>
<dbReference type="RefSeq" id="WP_270154742.1">
    <property type="nucleotide sequence ID" value="NZ_JAPNNL010000031.1"/>
</dbReference>
<dbReference type="InterPro" id="IPR013078">
    <property type="entry name" value="His_Pase_superF_clade-1"/>
</dbReference>
<dbReference type="Pfam" id="PF00300">
    <property type="entry name" value="His_Phos_1"/>
    <property type="match status" value="1"/>
</dbReference>